<feature type="modified residue" description="4-aspartylphosphate" evidence="6">
    <location>
        <position position="51"/>
    </location>
</feature>
<evidence type="ECO:0000256" key="2">
    <source>
        <dbReference type="ARBA" id="ARBA00023012"/>
    </source>
</evidence>
<evidence type="ECO:0000259" key="9">
    <source>
        <dbReference type="PROSITE" id="PS51755"/>
    </source>
</evidence>
<comment type="caution">
    <text evidence="10">The sequence shown here is derived from an EMBL/GenBank/DDBJ whole genome shotgun (WGS) entry which is preliminary data.</text>
</comment>
<dbReference type="GO" id="GO:0000976">
    <property type="term" value="F:transcription cis-regulatory region binding"/>
    <property type="evidence" value="ECO:0007669"/>
    <property type="project" value="TreeGrafter"/>
</dbReference>
<dbReference type="GO" id="GO:0005829">
    <property type="term" value="C:cytosol"/>
    <property type="evidence" value="ECO:0007669"/>
    <property type="project" value="TreeGrafter"/>
</dbReference>
<dbReference type="CDD" id="cd17624">
    <property type="entry name" value="REC_OmpR_PmrA-like"/>
    <property type="match status" value="1"/>
</dbReference>
<evidence type="ECO:0000256" key="5">
    <source>
        <dbReference type="ARBA" id="ARBA00023163"/>
    </source>
</evidence>
<feature type="domain" description="OmpR/PhoB-type" evidence="9">
    <location>
        <begin position="125"/>
        <end position="223"/>
    </location>
</feature>
<evidence type="ECO:0000256" key="6">
    <source>
        <dbReference type="PROSITE-ProRule" id="PRU00169"/>
    </source>
</evidence>
<dbReference type="InterPro" id="IPR036388">
    <property type="entry name" value="WH-like_DNA-bd_sf"/>
</dbReference>
<feature type="domain" description="Response regulatory" evidence="8">
    <location>
        <begin position="2"/>
        <end position="116"/>
    </location>
</feature>
<evidence type="ECO:0000256" key="3">
    <source>
        <dbReference type="ARBA" id="ARBA00023015"/>
    </source>
</evidence>
<evidence type="ECO:0000256" key="4">
    <source>
        <dbReference type="ARBA" id="ARBA00023125"/>
    </source>
</evidence>
<dbReference type="SMART" id="SM00448">
    <property type="entry name" value="REC"/>
    <property type="match status" value="1"/>
</dbReference>
<dbReference type="EMBL" id="JACCQK010000594">
    <property type="protein sequence ID" value="MBG0780139.1"/>
    <property type="molecule type" value="Genomic_DNA"/>
</dbReference>
<dbReference type="InterPro" id="IPR016032">
    <property type="entry name" value="Sig_transdc_resp-reg_C-effctor"/>
</dbReference>
<dbReference type="InterPro" id="IPR001867">
    <property type="entry name" value="OmpR/PhoB-type_DNA-bd"/>
</dbReference>
<reference evidence="10" key="1">
    <citation type="submission" date="2020-07" db="EMBL/GenBank/DDBJ databases">
        <title>Severe corrosion of carbon steel in oil field produced water can be linked to methanogenic archaea containing a special type of NiFe hydrogenase.</title>
        <authorList>
            <person name="Lahme S."/>
            <person name="Mand J."/>
            <person name="Longwell J."/>
            <person name="Smith R."/>
            <person name="Enning D."/>
        </authorList>
    </citation>
    <scope>NUCLEOTIDE SEQUENCE</scope>
    <source>
        <strain evidence="10">MIC098Bin6</strain>
    </source>
</reference>
<dbReference type="InterPro" id="IPR001789">
    <property type="entry name" value="Sig_transdc_resp-reg_receiver"/>
</dbReference>
<organism evidence="10 11">
    <name type="scientific">Desulfotignum balticum</name>
    <dbReference type="NCBI Taxonomy" id="115781"/>
    <lineage>
        <taxon>Bacteria</taxon>
        <taxon>Pseudomonadati</taxon>
        <taxon>Thermodesulfobacteriota</taxon>
        <taxon>Desulfobacteria</taxon>
        <taxon>Desulfobacterales</taxon>
        <taxon>Desulfobacteraceae</taxon>
        <taxon>Desulfotignum</taxon>
    </lineage>
</organism>
<dbReference type="PROSITE" id="PS51755">
    <property type="entry name" value="OMPR_PHOB"/>
    <property type="match status" value="1"/>
</dbReference>
<keyword evidence="2" id="KW-0902">Two-component regulatory system</keyword>
<evidence type="ECO:0000313" key="11">
    <source>
        <dbReference type="Proteomes" id="UP000706172"/>
    </source>
</evidence>
<dbReference type="SMART" id="SM00862">
    <property type="entry name" value="Trans_reg_C"/>
    <property type="match status" value="1"/>
</dbReference>
<dbReference type="Gene3D" id="6.10.250.690">
    <property type="match status" value="1"/>
</dbReference>
<dbReference type="CDD" id="cd00383">
    <property type="entry name" value="trans_reg_C"/>
    <property type="match status" value="1"/>
</dbReference>
<keyword evidence="1 6" id="KW-0597">Phosphoprotein</keyword>
<keyword evidence="5" id="KW-0804">Transcription</keyword>
<dbReference type="GO" id="GO:0006355">
    <property type="term" value="P:regulation of DNA-templated transcription"/>
    <property type="evidence" value="ECO:0007669"/>
    <property type="project" value="InterPro"/>
</dbReference>
<evidence type="ECO:0000256" key="1">
    <source>
        <dbReference type="ARBA" id="ARBA00022553"/>
    </source>
</evidence>
<dbReference type="AlphaFoldDB" id="A0A931GCA3"/>
<evidence type="ECO:0000259" key="8">
    <source>
        <dbReference type="PROSITE" id="PS50110"/>
    </source>
</evidence>
<dbReference type="PROSITE" id="PS50110">
    <property type="entry name" value="RESPONSE_REGULATORY"/>
    <property type="match status" value="1"/>
</dbReference>
<dbReference type="PANTHER" id="PTHR48111">
    <property type="entry name" value="REGULATOR OF RPOS"/>
    <property type="match status" value="1"/>
</dbReference>
<dbReference type="FunFam" id="1.10.10.10:FF:000005">
    <property type="entry name" value="Two-component system response regulator"/>
    <property type="match status" value="1"/>
</dbReference>
<evidence type="ECO:0000256" key="7">
    <source>
        <dbReference type="PROSITE-ProRule" id="PRU01091"/>
    </source>
</evidence>
<dbReference type="Pfam" id="PF00072">
    <property type="entry name" value="Response_reg"/>
    <property type="match status" value="1"/>
</dbReference>
<feature type="DNA-binding region" description="OmpR/PhoB-type" evidence="7">
    <location>
        <begin position="125"/>
        <end position="223"/>
    </location>
</feature>
<dbReference type="Gene3D" id="3.40.50.2300">
    <property type="match status" value="1"/>
</dbReference>
<dbReference type="InterPro" id="IPR011006">
    <property type="entry name" value="CheY-like_superfamily"/>
</dbReference>
<dbReference type="FunFam" id="3.40.50.2300:FF:000002">
    <property type="entry name" value="DNA-binding response regulator PhoP"/>
    <property type="match status" value="1"/>
</dbReference>
<keyword evidence="4 7" id="KW-0238">DNA-binding</keyword>
<evidence type="ECO:0000313" key="10">
    <source>
        <dbReference type="EMBL" id="MBG0780139.1"/>
    </source>
</evidence>
<dbReference type="SUPFAM" id="SSF52172">
    <property type="entry name" value="CheY-like"/>
    <property type="match status" value="1"/>
</dbReference>
<proteinExistence type="predicted"/>
<dbReference type="InterPro" id="IPR039420">
    <property type="entry name" value="WalR-like"/>
</dbReference>
<gene>
    <name evidence="10" type="ORF">H0S81_09475</name>
</gene>
<protein>
    <submittedName>
        <fullName evidence="10">Response regulator transcription factor</fullName>
    </submittedName>
</protein>
<dbReference type="Gene3D" id="1.10.10.10">
    <property type="entry name" value="Winged helix-like DNA-binding domain superfamily/Winged helix DNA-binding domain"/>
    <property type="match status" value="1"/>
</dbReference>
<dbReference type="Proteomes" id="UP000706172">
    <property type="component" value="Unassembled WGS sequence"/>
</dbReference>
<sequence length="226" mass="25785">MRILLVEDDEKITRFVEKGLDSAGFAVDTAATGPLGFEKAFDTSYDALVIDIMLPEMDGFSLIRRIRKHKNNTPIIVLSARGRVDDRVKGLEAGADDYLTKPFAFSELLARIQALIRRAGNVTDPVVLTCSDLKMDILKRRVFRGDDPIDLQPLEFSLLEYLLRNKNRVVSKTMIMEHVWQYNFDPMTNVVEARICRLRDKVDKDYPNRLIHTVRGAGYVIRDPDA</sequence>
<keyword evidence="3" id="KW-0805">Transcription regulation</keyword>
<name>A0A931GCA3_9BACT</name>
<accession>A0A931GCA3</accession>
<dbReference type="PANTHER" id="PTHR48111:SF76">
    <property type="entry name" value="TWO-COMPONENT RESPONSE REGULATOR"/>
    <property type="match status" value="1"/>
</dbReference>
<dbReference type="GO" id="GO:0000156">
    <property type="term" value="F:phosphorelay response regulator activity"/>
    <property type="evidence" value="ECO:0007669"/>
    <property type="project" value="TreeGrafter"/>
</dbReference>
<dbReference type="GO" id="GO:0032993">
    <property type="term" value="C:protein-DNA complex"/>
    <property type="evidence" value="ECO:0007669"/>
    <property type="project" value="TreeGrafter"/>
</dbReference>
<dbReference type="SUPFAM" id="SSF46894">
    <property type="entry name" value="C-terminal effector domain of the bipartite response regulators"/>
    <property type="match status" value="1"/>
</dbReference>
<dbReference type="Pfam" id="PF00486">
    <property type="entry name" value="Trans_reg_C"/>
    <property type="match status" value="1"/>
</dbReference>